<dbReference type="InterPro" id="IPR036236">
    <property type="entry name" value="Znf_C2H2_sf"/>
</dbReference>
<feature type="region of interest" description="Disordered" evidence="12">
    <location>
        <begin position="1"/>
        <end position="42"/>
    </location>
</feature>
<evidence type="ECO:0000256" key="12">
    <source>
        <dbReference type="SAM" id="MobiDB-lite"/>
    </source>
</evidence>
<dbReference type="GO" id="GO:0000978">
    <property type="term" value="F:RNA polymerase II cis-regulatory region sequence-specific DNA binding"/>
    <property type="evidence" value="ECO:0007669"/>
    <property type="project" value="TreeGrafter"/>
</dbReference>
<keyword evidence="3" id="KW-0479">Metal-binding</keyword>
<keyword evidence="5 11" id="KW-0863">Zinc-finger</keyword>
<feature type="compositionally biased region" description="Basic residues" evidence="12">
    <location>
        <begin position="90"/>
        <end position="102"/>
    </location>
</feature>
<sequence>MSYLYMNRGAPPDNSSVSAYMSESPSHLLAPPPLPHEPLTLDDNRPDHSCRYCGKHCETPSQLAIHIRAHTGERPYSCPYCDYRATQKHHVKSHLQRRHKDHHLQDQIPDPAP</sequence>
<dbReference type="SMART" id="SM00355">
    <property type="entry name" value="ZnF_C2H2"/>
    <property type="match status" value="2"/>
</dbReference>
<dbReference type="InterPro" id="IPR051967">
    <property type="entry name" value="Krueppel_C2H2-ZF"/>
</dbReference>
<keyword evidence="7" id="KW-0805">Transcription regulation</keyword>
<dbReference type="Pfam" id="PF00096">
    <property type="entry name" value="zf-C2H2"/>
    <property type="match status" value="1"/>
</dbReference>
<evidence type="ECO:0000256" key="4">
    <source>
        <dbReference type="ARBA" id="ARBA00022737"/>
    </source>
</evidence>
<evidence type="ECO:0000256" key="8">
    <source>
        <dbReference type="ARBA" id="ARBA00023125"/>
    </source>
</evidence>
<keyword evidence="6" id="KW-0862">Zinc</keyword>
<keyword evidence="15" id="KW-1185">Reference proteome</keyword>
<evidence type="ECO:0000256" key="11">
    <source>
        <dbReference type="PROSITE-ProRule" id="PRU00042"/>
    </source>
</evidence>
<gene>
    <name evidence="14" type="ORF">SK128_011935</name>
</gene>
<evidence type="ECO:0000256" key="6">
    <source>
        <dbReference type="ARBA" id="ARBA00022833"/>
    </source>
</evidence>
<organism evidence="14 15">
    <name type="scientific">Halocaridina rubra</name>
    <name type="common">Hawaiian red shrimp</name>
    <dbReference type="NCBI Taxonomy" id="373956"/>
    <lineage>
        <taxon>Eukaryota</taxon>
        <taxon>Metazoa</taxon>
        <taxon>Ecdysozoa</taxon>
        <taxon>Arthropoda</taxon>
        <taxon>Crustacea</taxon>
        <taxon>Multicrustacea</taxon>
        <taxon>Malacostraca</taxon>
        <taxon>Eumalacostraca</taxon>
        <taxon>Eucarida</taxon>
        <taxon>Decapoda</taxon>
        <taxon>Pleocyemata</taxon>
        <taxon>Caridea</taxon>
        <taxon>Atyoidea</taxon>
        <taxon>Atyidae</taxon>
        <taxon>Halocaridina</taxon>
    </lineage>
</organism>
<dbReference type="PANTHER" id="PTHR45925">
    <property type="entry name" value="ZINC FINGER PROTEIN"/>
    <property type="match status" value="1"/>
</dbReference>
<keyword evidence="4" id="KW-0677">Repeat</keyword>
<accession>A0AAN8WQ39</accession>
<comment type="subcellular location">
    <subcellularLocation>
        <location evidence="1">Nucleus</location>
    </subcellularLocation>
</comment>
<evidence type="ECO:0000256" key="7">
    <source>
        <dbReference type="ARBA" id="ARBA00023015"/>
    </source>
</evidence>
<dbReference type="Gene3D" id="3.30.160.60">
    <property type="entry name" value="Classic Zinc Finger"/>
    <property type="match status" value="2"/>
</dbReference>
<name>A0AAN8WQ39_HALRR</name>
<dbReference type="GO" id="GO:0000981">
    <property type="term" value="F:DNA-binding transcription factor activity, RNA polymerase II-specific"/>
    <property type="evidence" value="ECO:0007669"/>
    <property type="project" value="TreeGrafter"/>
</dbReference>
<evidence type="ECO:0000256" key="5">
    <source>
        <dbReference type="ARBA" id="ARBA00022771"/>
    </source>
</evidence>
<evidence type="ECO:0000256" key="3">
    <source>
        <dbReference type="ARBA" id="ARBA00022723"/>
    </source>
</evidence>
<dbReference type="EMBL" id="JAXCGZ010021320">
    <property type="protein sequence ID" value="KAK7054575.1"/>
    <property type="molecule type" value="Genomic_DNA"/>
</dbReference>
<evidence type="ECO:0000256" key="1">
    <source>
        <dbReference type="ARBA" id="ARBA00004123"/>
    </source>
</evidence>
<evidence type="ECO:0000313" key="14">
    <source>
        <dbReference type="EMBL" id="KAK7054575.1"/>
    </source>
</evidence>
<evidence type="ECO:0000256" key="9">
    <source>
        <dbReference type="ARBA" id="ARBA00023163"/>
    </source>
</evidence>
<dbReference type="SUPFAM" id="SSF57667">
    <property type="entry name" value="beta-beta-alpha zinc fingers"/>
    <property type="match status" value="1"/>
</dbReference>
<keyword evidence="8" id="KW-0238">DNA-binding</keyword>
<keyword evidence="9" id="KW-0804">Transcription</keyword>
<dbReference type="PROSITE" id="PS50157">
    <property type="entry name" value="ZINC_FINGER_C2H2_2"/>
    <property type="match status" value="1"/>
</dbReference>
<evidence type="ECO:0000313" key="15">
    <source>
        <dbReference type="Proteomes" id="UP001381693"/>
    </source>
</evidence>
<dbReference type="InterPro" id="IPR013087">
    <property type="entry name" value="Znf_C2H2_type"/>
</dbReference>
<feature type="region of interest" description="Disordered" evidence="12">
    <location>
        <begin position="90"/>
        <end position="113"/>
    </location>
</feature>
<comment type="similarity">
    <text evidence="2">Belongs to the krueppel C2H2-type zinc-finger protein family.</text>
</comment>
<dbReference type="PROSITE" id="PS00028">
    <property type="entry name" value="ZINC_FINGER_C2H2_1"/>
    <property type="match status" value="1"/>
</dbReference>
<reference evidence="14 15" key="1">
    <citation type="submission" date="2023-11" db="EMBL/GenBank/DDBJ databases">
        <title>Halocaridina rubra genome assembly.</title>
        <authorList>
            <person name="Smith C."/>
        </authorList>
    </citation>
    <scope>NUCLEOTIDE SEQUENCE [LARGE SCALE GENOMIC DNA]</scope>
    <source>
        <strain evidence="14">EP-1</strain>
        <tissue evidence="14">Whole</tissue>
    </source>
</reference>
<dbReference type="Proteomes" id="UP001381693">
    <property type="component" value="Unassembled WGS sequence"/>
</dbReference>
<feature type="domain" description="C2H2-type" evidence="13">
    <location>
        <begin position="48"/>
        <end position="75"/>
    </location>
</feature>
<dbReference type="GO" id="GO:0008270">
    <property type="term" value="F:zinc ion binding"/>
    <property type="evidence" value="ECO:0007669"/>
    <property type="project" value="UniProtKB-KW"/>
</dbReference>
<evidence type="ECO:0000256" key="2">
    <source>
        <dbReference type="ARBA" id="ARBA00006991"/>
    </source>
</evidence>
<proteinExistence type="inferred from homology"/>
<dbReference type="AlphaFoldDB" id="A0AAN8WQ39"/>
<comment type="caution">
    <text evidence="14">The sequence shown here is derived from an EMBL/GenBank/DDBJ whole genome shotgun (WGS) entry which is preliminary data.</text>
</comment>
<dbReference type="GO" id="GO:0005634">
    <property type="term" value="C:nucleus"/>
    <property type="evidence" value="ECO:0007669"/>
    <property type="project" value="UniProtKB-SubCell"/>
</dbReference>
<keyword evidence="10" id="KW-0539">Nucleus</keyword>
<dbReference type="FunFam" id="3.30.160.60:FF:000075">
    <property type="entry name" value="Putative zinc finger protein 536"/>
    <property type="match status" value="1"/>
</dbReference>
<protein>
    <recommendedName>
        <fullName evidence="13">C2H2-type domain-containing protein</fullName>
    </recommendedName>
</protein>
<evidence type="ECO:0000259" key="13">
    <source>
        <dbReference type="PROSITE" id="PS50157"/>
    </source>
</evidence>
<evidence type="ECO:0000256" key="10">
    <source>
        <dbReference type="ARBA" id="ARBA00023242"/>
    </source>
</evidence>